<protein>
    <submittedName>
        <fullName evidence="1">Uncharacterized protein</fullName>
    </submittedName>
</protein>
<comment type="caution">
    <text evidence="1">The sequence shown here is derived from an EMBL/GenBank/DDBJ whole genome shotgun (WGS) entry which is preliminary data.</text>
</comment>
<dbReference type="STRING" id="1859457.BET10_03570"/>
<dbReference type="RefSeq" id="WP_070983111.1">
    <property type="nucleotide sequence ID" value="NZ_MKJU01000006.1"/>
</dbReference>
<dbReference type="AlphaFoldDB" id="A0A1S1MYT8"/>
<dbReference type="InterPro" id="IPR058915">
    <property type="entry name" value="AcrVA2-like"/>
</dbReference>
<accession>A0A1S1MYT8</accession>
<name>A0A1S1MYT8_9GAMM</name>
<sequence length="392" mass="45809">MKNTDHFPPTHYDIYKFRQSFVDSYLRKDLENIKFKNLVPPFSSIDDFTVAFEEYWEEYKIDAFFQYGSQVVDSYDEFSLMLESSSEYPKMLYSATGEYLNAINFESFGKKTFYFSENLVERIAITELDAPAEFLKLPFKSCMFVFTGKTVLDAYYAITNNSVPTYSDSISVYISELPYKGYSKLFLWATHCGYEKNYCAIKRELLIHPDWKIDNAIRTDWDQIYDAYPDWADQDHLSLSQLLTPDDDDESRFFHQGRAFYRIVMNAVLYLASNDPDIQASFSPQKELMKQFKDVKSTAKQKKKLSAIKRISGLNGSLVGANMEPIRIIKGKNWTGSSSKDQMTLSLRFLVRGHWRNQRYGKNNKLRRLTFIEPYYKGPDVGEVINRPYIAK</sequence>
<organism evidence="1 2">
    <name type="scientific">Pseudoalteromonas amylolytica</name>
    <dbReference type="NCBI Taxonomy" id="1859457"/>
    <lineage>
        <taxon>Bacteria</taxon>
        <taxon>Pseudomonadati</taxon>
        <taxon>Pseudomonadota</taxon>
        <taxon>Gammaproteobacteria</taxon>
        <taxon>Alteromonadales</taxon>
        <taxon>Pseudoalteromonadaceae</taxon>
        <taxon>Pseudoalteromonas</taxon>
    </lineage>
</organism>
<dbReference type="Pfam" id="PF26125">
    <property type="entry name" value="AcrVA2-like"/>
    <property type="match status" value="1"/>
</dbReference>
<dbReference type="OrthoDB" id="8895745at2"/>
<proteinExistence type="predicted"/>
<reference evidence="1 2" key="1">
    <citation type="submission" date="2016-09" db="EMBL/GenBank/DDBJ databases">
        <title>Pseudoalteromonas amylolytica sp. nov., isolated from the surface seawater.</title>
        <authorList>
            <person name="Wu Y.-H."/>
            <person name="Cheng H."/>
            <person name="Jin X.-B."/>
            <person name="Wang C.-S."/>
            <person name="Xu X.-W."/>
        </authorList>
    </citation>
    <scope>NUCLEOTIDE SEQUENCE [LARGE SCALE GENOMIC DNA]</scope>
    <source>
        <strain evidence="1 2">JW1</strain>
    </source>
</reference>
<dbReference type="Proteomes" id="UP000179786">
    <property type="component" value="Unassembled WGS sequence"/>
</dbReference>
<evidence type="ECO:0000313" key="2">
    <source>
        <dbReference type="Proteomes" id="UP000179786"/>
    </source>
</evidence>
<evidence type="ECO:0000313" key="1">
    <source>
        <dbReference type="EMBL" id="OHU92551.1"/>
    </source>
</evidence>
<dbReference type="EMBL" id="MKJU01000006">
    <property type="protein sequence ID" value="OHU92551.1"/>
    <property type="molecule type" value="Genomic_DNA"/>
</dbReference>
<gene>
    <name evidence="1" type="ORF">BET10_03570</name>
</gene>
<keyword evidence="2" id="KW-1185">Reference proteome</keyword>